<dbReference type="CDD" id="cd00130">
    <property type="entry name" value="PAS"/>
    <property type="match status" value="1"/>
</dbReference>
<dbReference type="InterPro" id="IPR005467">
    <property type="entry name" value="His_kinase_dom"/>
</dbReference>
<dbReference type="SMART" id="SM00388">
    <property type="entry name" value="HisKA"/>
    <property type="match status" value="1"/>
</dbReference>
<keyword evidence="7" id="KW-0067">ATP-binding</keyword>
<dbReference type="Gene3D" id="3.30.450.20">
    <property type="entry name" value="PAS domain"/>
    <property type="match status" value="1"/>
</dbReference>
<evidence type="ECO:0000256" key="2">
    <source>
        <dbReference type="ARBA" id="ARBA00012438"/>
    </source>
</evidence>
<dbReference type="AlphaFoldDB" id="A0A850ERU0"/>
<comment type="catalytic activity">
    <reaction evidence="1">
        <text>ATP + protein L-histidine = ADP + protein N-phospho-L-histidine.</text>
        <dbReference type="EC" id="2.7.13.3"/>
    </reaction>
</comment>
<evidence type="ECO:0000256" key="7">
    <source>
        <dbReference type="ARBA" id="ARBA00022840"/>
    </source>
</evidence>
<evidence type="ECO:0000256" key="5">
    <source>
        <dbReference type="ARBA" id="ARBA00022741"/>
    </source>
</evidence>
<dbReference type="CDD" id="cd00082">
    <property type="entry name" value="HisKA"/>
    <property type="match status" value="1"/>
</dbReference>
<dbReference type="InterPro" id="IPR003594">
    <property type="entry name" value="HATPase_dom"/>
</dbReference>
<evidence type="ECO:0000256" key="1">
    <source>
        <dbReference type="ARBA" id="ARBA00000085"/>
    </source>
</evidence>
<dbReference type="InterPro" id="IPR000014">
    <property type="entry name" value="PAS"/>
</dbReference>
<dbReference type="Gene3D" id="3.30.565.10">
    <property type="entry name" value="Histidine kinase-like ATPase, C-terminal domain"/>
    <property type="match status" value="1"/>
</dbReference>
<evidence type="ECO:0000313" key="12">
    <source>
        <dbReference type="Proteomes" id="UP000564806"/>
    </source>
</evidence>
<evidence type="ECO:0000259" key="9">
    <source>
        <dbReference type="PROSITE" id="PS50109"/>
    </source>
</evidence>
<feature type="domain" description="PAC" evidence="10">
    <location>
        <begin position="262"/>
        <end position="315"/>
    </location>
</feature>
<dbReference type="GO" id="GO:0005524">
    <property type="term" value="F:ATP binding"/>
    <property type="evidence" value="ECO:0007669"/>
    <property type="project" value="UniProtKB-KW"/>
</dbReference>
<comment type="caution">
    <text evidence="11">The sequence shown here is derived from an EMBL/GenBank/DDBJ whole genome shotgun (WGS) entry which is preliminary data.</text>
</comment>
<dbReference type="PROSITE" id="PS50113">
    <property type="entry name" value="PAC"/>
    <property type="match status" value="1"/>
</dbReference>
<evidence type="ECO:0000256" key="3">
    <source>
        <dbReference type="ARBA" id="ARBA00022553"/>
    </source>
</evidence>
<keyword evidence="12" id="KW-1185">Reference proteome</keyword>
<dbReference type="InterPro" id="IPR004358">
    <property type="entry name" value="Sig_transdc_His_kin-like_C"/>
</dbReference>
<dbReference type="PANTHER" id="PTHR43065">
    <property type="entry name" value="SENSOR HISTIDINE KINASE"/>
    <property type="match status" value="1"/>
</dbReference>
<dbReference type="PANTHER" id="PTHR43065:SF10">
    <property type="entry name" value="PEROXIDE STRESS-ACTIVATED HISTIDINE KINASE MAK3"/>
    <property type="match status" value="1"/>
</dbReference>
<protein>
    <recommendedName>
        <fullName evidence="2">histidine kinase</fullName>
        <ecNumber evidence="2">2.7.13.3</ecNumber>
    </recommendedName>
</protein>
<dbReference type="InterPro" id="IPR029016">
    <property type="entry name" value="GAF-like_dom_sf"/>
</dbReference>
<evidence type="ECO:0000256" key="8">
    <source>
        <dbReference type="ARBA" id="ARBA00023012"/>
    </source>
</evidence>
<accession>A0A850ERU0</accession>
<evidence type="ECO:0000259" key="10">
    <source>
        <dbReference type="PROSITE" id="PS50113"/>
    </source>
</evidence>
<dbReference type="Gene3D" id="1.10.287.130">
    <property type="match status" value="1"/>
</dbReference>
<dbReference type="Pfam" id="PF13426">
    <property type="entry name" value="PAS_9"/>
    <property type="match status" value="1"/>
</dbReference>
<keyword evidence="3" id="KW-0597">Phosphoprotein</keyword>
<keyword evidence="6" id="KW-0418">Kinase</keyword>
<dbReference type="SUPFAM" id="SSF55874">
    <property type="entry name" value="ATPase domain of HSP90 chaperone/DNA topoisomerase II/histidine kinase"/>
    <property type="match status" value="1"/>
</dbReference>
<dbReference type="Pfam" id="PF00512">
    <property type="entry name" value="HisKA"/>
    <property type="match status" value="1"/>
</dbReference>
<dbReference type="Pfam" id="PF02518">
    <property type="entry name" value="HATPase_c"/>
    <property type="match status" value="1"/>
</dbReference>
<dbReference type="InterPro" id="IPR036097">
    <property type="entry name" value="HisK_dim/P_sf"/>
</dbReference>
<sequence>MKTMTDNQIIQDSKQQCKLRGIDPEQPPVFANRLSAEQLKKQLSKYREVIEVIDFFVHKFLSSITGTPILVAISDDKGYLLAFQGDPSIIDTIRQIGLGEGALMNEDVGTNSIDLCLRHKRPFQLVGQDHYQQILHRMACCTAPILKEDSQILGTISFMADIDVTHPHLLPLLCTMADSIERELLLRQSNAQLELLNQMLLETNYLGVIITDEHGKIADINENGMNMLEIEQTRYYDIIGSSVFELTEIGHYFERTLMLNDQCTGLELTLERHGSIQHFMMDVVPAFDSGGKLSRVIGSLRNITEMKRTEEVLRNTEKLVFAGQLAMSIAHEIRNPLTTVKGMLQLSNKDGKLPHYDLIMSEVERMNLIVSEFLILGKPQAVHFKNERCSAILQEMLGIFAIQVRMNNITVTRDFQEDLEIKCDRNQIKQVFLNILKNAMEALPFGGDIMITLAVEDGFQTITIADNGEGMSEEVLLKIGEPFHTTRFNGNGLGMMIVKKIVSAHKGHITIKSEIGQGTAVKIFLPA</sequence>
<dbReference type="Proteomes" id="UP000564806">
    <property type="component" value="Unassembled WGS sequence"/>
</dbReference>
<dbReference type="PROSITE" id="PS50109">
    <property type="entry name" value="HIS_KIN"/>
    <property type="match status" value="1"/>
</dbReference>
<dbReference type="SUPFAM" id="SSF55785">
    <property type="entry name" value="PYP-like sensor domain (PAS domain)"/>
    <property type="match status" value="1"/>
</dbReference>
<reference evidence="11" key="1">
    <citation type="submission" date="2020-06" db="EMBL/GenBank/DDBJ databases">
        <title>Paenibacillus sp. nov., isolated from soil.</title>
        <authorList>
            <person name="Seo Y.L."/>
        </authorList>
    </citation>
    <scope>NUCLEOTIDE SEQUENCE [LARGE SCALE GENOMIC DNA]</scope>
    <source>
        <strain evidence="11">JW14</strain>
    </source>
</reference>
<keyword evidence="4" id="KW-0808">Transferase</keyword>
<evidence type="ECO:0000256" key="4">
    <source>
        <dbReference type="ARBA" id="ARBA00022679"/>
    </source>
</evidence>
<dbReference type="InterPro" id="IPR003661">
    <property type="entry name" value="HisK_dim/P_dom"/>
</dbReference>
<dbReference type="Gene3D" id="3.30.450.40">
    <property type="match status" value="1"/>
</dbReference>
<dbReference type="SMART" id="SM00387">
    <property type="entry name" value="HATPase_c"/>
    <property type="match status" value="1"/>
</dbReference>
<dbReference type="PRINTS" id="PR00344">
    <property type="entry name" value="BCTRLSENSOR"/>
</dbReference>
<dbReference type="GO" id="GO:0000155">
    <property type="term" value="F:phosphorelay sensor kinase activity"/>
    <property type="evidence" value="ECO:0007669"/>
    <property type="project" value="InterPro"/>
</dbReference>
<organism evidence="11 12">
    <name type="scientific">Paenibacillus agri</name>
    <dbReference type="NCBI Taxonomy" id="2744309"/>
    <lineage>
        <taxon>Bacteria</taxon>
        <taxon>Bacillati</taxon>
        <taxon>Bacillota</taxon>
        <taxon>Bacilli</taxon>
        <taxon>Bacillales</taxon>
        <taxon>Paenibacillaceae</taxon>
        <taxon>Paenibacillus</taxon>
    </lineage>
</organism>
<gene>
    <name evidence="11" type="ORF">HPT30_14110</name>
</gene>
<dbReference type="RefSeq" id="WP_175371998.1">
    <property type="nucleotide sequence ID" value="NZ_JABWCS010000209.1"/>
</dbReference>
<proteinExistence type="predicted"/>
<dbReference type="InterPro" id="IPR000700">
    <property type="entry name" value="PAS-assoc_C"/>
</dbReference>
<name>A0A850ERU0_9BACL</name>
<dbReference type="InterPro" id="IPR035965">
    <property type="entry name" value="PAS-like_dom_sf"/>
</dbReference>
<evidence type="ECO:0000256" key="6">
    <source>
        <dbReference type="ARBA" id="ARBA00022777"/>
    </source>
</evidence>
<keyword evidence="5" id="KW-0547">Nucleotide-binding</keyword>
<feature type="domain" description="Histidine kinase" evidence="9">
    <location>
        <begin position="328"/>
        <end position="527"/>
    </location>
</feature>
<keyword evidence="8" id="KW-0902">Two-component regulatory system</keyword>
<dbReference type="SUPFAM" id="SSF47384">
    <property type="entry name" value="Homodimeric domain of signal transducing histidine kinase"/>
    <property type="match status" value="1"/>
</dbReference>
<dbReference type="EMBL" id="JABWCS010000209">
    <property type="protein sequence ID" value="NUU61472.1"/>
    <property type="molecule type" value="Genomic_DNA"/>
</dbReference>
<dbReference type="InterPro" id="IPR036890">
    <property type="entry name" value="HATPase_C_sf"/>
</dbReference>
<evidence type="ECO:0000313" key="11">
    <source>
        <dbReference type="EMBL" id="NUU61472.1"/>
    </source>
</evidence>
<dbReference type="EC" id="2.7.13.3" evidence="2"/>